<feature type="domain" description="Cation channel complex component UNC80 N-terminal" evidence="1">
    <location>
        <begin position="1"/>
        <end position="116"/>
    </location>
</feature>
<dbReference type="AlphaFoldDB" id="A0A087U5C6"/>
<proteinExistence type="predicted"/>
<dbReference type="GO" id="GO:0030424">
    <property type="term" value="C:axon"/>
    <property type="evidence" value="ECO:0007669"/>
    <property type="project" value="TreeGrafter"/>
</dbReference>
<dbReference type="GO" id="GO:0055080">
    <property type="term" value="P:monoatomic cation homeostasis"/>
    <property type="evidence" value="ECO:0007669"/>
    <property type="project" value="TreeGrafter"/>
</dbReference>
<dbReference type="Pfam" id="PF15778">
    <property type="entry name" value="UNC80_N"/>
    <property type="match status" value="1"/>
</dbReference>
<reference evidence="2 3" key="1">
    <citation type="submission" date="2013-11" db="EMBL/GenBank/DDBJ databases">
        <title>Genome sequencing of Stegodyphus mimosarum.</title>
        <authorList>
            <person name="Bechsgaard J."/>
        </authorList>
    </citation>
    <scope>NUCLEOTIDE SEQUENCE [LARGE SCALE GENOMIC DNA]</scope>
</reference>
<name>A0A087U5C6_STEMI</name>
<dbReference type="GO" id="GO:0005261">
    <property type="term" value="F:monoatomic cation channel activity"/>
    <property type="evidence" value="ECO:0007669"/>
    <property type="project" value="TreeGrafter"/>
</dbReference>
<dbReference type="PANTHER" id="PTHR31781">
    <property type="entry name" value="UNC80"/>
    <property type="match status" value="1"/>
</dbReference>
<dbReference type="Proteomes" id="UP000054359">
    <property type="component" value="Unassembled WGS sequence"/>
</dbReference>
<dbReference type="PANTHER" id="PTHR31781:SF1">
    <property type="entry name" value="PROTEIN UNC-80 HOMOLOG"/>
    <property type="match status" value="1"/>
</dbReference>
<dbReference type="EMBL" id="KK118255">
    <property type="protein sequence ID" value="KFM72565.1"/>
    <property type="molecule type" value="Genomic_DNA"/>
</dbReference>
<dbReference type="InterPro" id="IPR031542">
    <property type="entry name" value="UNC80_N"/>
</dbReference>
<evidence type="ECO:0000259" key="1">
    <source>
        <dbReference type="Pfam" id="PF15778"/>
    </source>
</evidence>
<evidence type="ECO:0000313" key="3">
    <source>
        <dbReference type="Proteomes" id="UP000054359"/>
    </source>
</evidence>
<dbReference type="GO" id="GO:0034703">
    <property type="term" value="C:cation channel complex"/>
    <property type="evidence" value="ECO:0007669"/>
    <property type="project" value="TreeGrafter"/>
</dbReference>
<evidence type="ECO:0000313" key="2">
    <source>
        <dbReference type="EMBL" id="KFM72565.1"/>
    </source>
</evidence>
<accession>A0A087U5C6</accession>
<dbReference type="STRING" id="407821.A0A087U5C6"/>
<protein>
    <submittedName>
        <fullName evidence="2">Protein unc-80-like protein</fullName>
    </submittedName>
</protein>
<dbReference type="OrthoDB" id="6416618at2759"/>
<keyword evidence="3" id="KW-1185">Reference proteome</keyword>
<sequence length="163" mass="18683">MHCCAALLYRRKDRCLDKLGTAETKLLYTLQWIILDAAEECADAEAEQGIFHPPSHYLFPISAIQVFVYLFSPLGDFLKHSDFMTNFRLENGLKLWESLWEFKHPNVPCFTTHVMTKCTFLRGRREKHNLPKFGDVFIGGAVQEKQSHKEQCTASLDSSDTGP</sequence>
<feature type="non-terminal residue" evidence="2">
    <location>
        <position position="163"/>
    </location>
</feature>
<gene>
    <name evidence="2" type="ORF">X975_20761</name>
</gene>
<organism evidence="2 3">
    <name type="scientific">Stegodyphus mimosarum</name>
    <name type="common">African social velvet spider</name>
    <dbReference type="NCBI Taxonomy" id="407821"/>
    <lineage>
        <taxon>Eukaryota</taxon>
        <taxon>Metazoa</taxon>
        <taxon>Ecdysozoa</taxon>
        <taxon>Arthropoda</taxon>
        <taxon>Chelicerata</taxon>
        <taxon>Arachnida</taxon>
        <taxon>Araneae</taxon>
        <taxon>Araneomorphae</taxon>
        <taxon>Entelegynae</taxon>
        <taxon>Eresoidea</taxon>
        <taxon>Eresidae</taxon>
        <taxon>Stegodyphus</taxon>
    </lineage>
</organism>